<dbReference type="NCBIfam" id="TIGR00421">
    <property type="entry name" value="ubiX_pad"/>
    <property type="match status" value="1"/>
</dbReference>
<dbReference type="GO" id="GO:0016831">
    <property type="term" value="F:carboxy-lyase activity"/>
    <property type="evidence" value="ECO:0007669"/>
    <property type="project" value="TreeGrafter"/>
</dbReference>
<dbReference type="GO" id="GO:0106141">
    <property type="term" value="F:flavin prenyltransferase activity"/>
    <property type="evidence" value="ECO:0007669"/>
    <property type="project" value="UniProtKB-EC"/>
</dbReference>
<comment type="catalytic activity">
    <reaction evidence="5 7">
        <text>dimethylallyl phosphate + FMNH2 = prenylated FMNH2 + phosphate</text>
        <dbReference type="Rhea" id="RHEA:37743"/>
        <dbReference type="ChEBI" id="CHEBI:43474"/>
        <dbReference type="ChEBI" id="CHEBI:57618"/>
        <dbReference type="ChEBI" id="CHEBI:87467"/>
        <dbReference type="ChEBI" id="CHEBI:88052"/>
        <dbReference type="EC" id="2.5.1.129"/>
    </reaction>
</comment>
<dbReference type="NCBIfam" id="NF004685">
    <property type="entry name" value="PRK06029.1"/>
    <property type="match status" value="1"/>
</dbReference>
<dbReference type="PANTHER" id="PTHR43374">
    <property type="entry name" value="FLAVIN PRENYLTRANSFERASE"/>
    <property type="match status" value="1"/>
</dbReference>
<dbReference type="EC" id="2.5.1.129" evidence="7"/>
<keyword evidence="10" id="KW-1185">Reference proteome</keyword>
<name>A0A0F5JV31_9BURK</name>
<dbReference type="FunFam" id="3.40.50.1950:FF:000001">
    <property type="entry name" value="Flavin prenyltransferase UbiX"/>
    <property type="match status" value="1"/>
</dbReference>
<dbReference type="Proteomes" id="UP000033618">
    <property type="component" value="Unassembled WGS sequence"/>
</dbReference>
<evidence type="ECO:0000256" key="5">
    <source>
        <dbReference type="ARBA" id="ARBA00050612"/>
    </source>
</evidence>
<feature type="binding site" evidence="7">
    <location>
        <position position="151"/>
    </location>
    <ligand>
        <name>dimethylallyl phosphate</name>
        <dbReference type="ChEBI" id="CHEBI:88052"/>
    </ligand>
</feature>
<dbReference type="RefSeq" id="WP_024904612.1">
    <property type="nucleotide sequence ID" value="NZ_CP191272.1"/>
</dbReference>
<dbReference type="Pfam" id="PF02441">
    <property type="entry name" value="Flavoprotein"/>
    <property type="match status" value="1"/>
</dbReference>
<feature type="binding site" evidence="7">
    <location>
        <position position="121"/>
    </location>
    <ligand>
        <name>FMN</name>
        <dbReference type="ChEBI" id="CHEBI:58210"/>
    </ligand>
</feature>
<feature type="domain" description="Flavoprotein" evidence="8">
    <location>
        <begin position="1"/>
        <end position="170"/>
    </location>
</feature>
<keyword evidence="2 7" id="KW-0285">Flavoprotein</keyword>
<feature type="binding site" evidence="7">
    <location>
        <position position="167"/>
    </location>
    <ligand>
        <name>dimethylallyl phosphate</name>
        <dbReference type="ChEBI" id="CHEBI:88052"/>
    </ligand>
</feature>
<dbReference type="STRING" id="28092.WM40_21605"/>
<evidence type="ECO:0000256" key="6">
    <source>
        <dbReference type="ARBA" id="ARBA00060793"/>
    </source>
</evidence>
<comment type="similarity">
    <text evidence="6 7">Belongs to the UbiX/PAD1 family.</text>
</comment>
<dbReference type="InterPro" id="IPR004507">
    <property type="entry name" value="UbiX-like"/>
</dbReference>
<evidence type="ECO:0000256" key="3">
    <source>
        <dbReference type="ARBA" id="ARBA00022643"/>
    </source>
</evidence>
<dbReference type="InterPro" id="IPR036551">
    <property type="entry name" value="Flavin_trans-like"/>
</dbReference>
<dbReference type="Gene3D" id="3.40.50.1950">
    <property type="entry name" value="Flavin prenyltransferase-like"/>
    <property type="match status" value="1"/>
</dbReference>
<evidence type="ECO:0000259" key="8">
    <source>
        <dbReference type="Pfam" id="PF02441"/>
    </source>
</evidence>
<dbReference type="PANTHER" id="PTHR43374:SF1">
    <property type="entry name" value="FLAVIN PRENYLTRANSFERASE PAD1, MITOCHONDRIAL"/>
    <property type="match status" value="1"/>
</dbReference>
<evidence type="ECO:0000313" key="9">
    <source>
        <dbReference type="EMBL" id="KKB61706.1"/>
    </source>
</evidence>
<proteinExistence type="inferred from homology"/>
<feature type="binding site" evidence="7">
    <location>
        <begin position="86"/>
        <end position="89"/>
    </location>
    <ligand>
        <name>FMN</name>
        <dbReference type="ChEBI" id="CHEBI:58210"/>
    </ligand>
</feature>
<evidence type="ECO:0000256" key="2">
    <source>
        <dbReference type="ARBA" id="ARBA00022630"/>
    </source>
</evidence>
<accession>A0A0F5JV31</accession>
<reference evidence="9 10" key="1">
    <citation type="submission" date="2015-03" db="EMBL/GenBank/DDBJ databases">
        <title>Draft Genome Sequence of Burkholderia andropogonis type strain ICMP2807, isolated from Sorghum bicolor.</title>
        <authorList>
            <person name="Lopes-Santos L."/>
            <person name="Castro D.B."/>
            <person name="Ottoboni L.M."/>
            <person name="Park D."/>
            <person name="Weirc B.S."/>
            <person name="Destefano S.A."/>
        </authorList>
    </citation>
    <scope>NUCLEOTIDE SEQUENCE [LARGE SCALE GENOMIC DNA]</scope>
    <source>
        <strain evidence="9 10">ICMP2807</strain>
    </source>
</reference>
<keyword evidence="1 7" id="KW-0637">Prenyltransferase</keyword>
<dbReference type="SUPFAM" id="SSF52507">
    <property type="entry name" value="Homo-oligomeric flavin-containing Cys decarboxylases, HFCD"/>
    <property type="match status" value="1"/>
</dbReference>
<comment type="caution">
    <text evidence="9">The sequence shown here is derived from an EMBL/GenBank/DDBJ whole genome shotgun (WGS) entry which is preliminary data.</text>
</comment>
<dbReference type="AlphaFoldDB" id="A0A0F5JV31"/>
<evidence type="ECO:0000256" key="1">
    <source>
        <dbReference type="ARBA" id="ARBA00022602"/>
    </source>
</evidence>
<evidence type="ECO:0000256" key="4">
    <source>
        <dbReference type="ARBA" id="ARBA00022679"/>
    </source>
</evidence>
<organism evidence="9 10">
    <name type="scientific">Robbsia andropogonis</name>
    <dbReference type="NCBI Taxonomy" id="28092"/>
    <lineage>
        <taxon>Bacteria</taxon>
        <taxon>Pseudomonadati</taxon>
        <taxon>Pseudomonadota</taxon>
        <taxon>Betaproteobacteria</taxon>
        <taxon>Burkholderiales</taxon>
        <taxon>Burkholderiaceae</taxon>
        <taxon>Robbsia</taxon>
    </lineage>
</organism>
<comment type="function">
    <text evidence="7">Flavin prenyltransferase that catalyzes the synthesis of the prenylated FMN cofactor (prenyl-FMN) for 4-hydroxy-3-polyprenylbenzoic acid decarboxylase UbiD. The prenyltransferase is metal-independent and links a dimethylallyl moiety from dimethylallyl monophosphate (DMAP) to the flavin N5 and C6 atoms of FMN.</text>
</comment>
<feature type="binding site" evidence="7">
    <location>
        <begin position="9"/>
        <end position="11"/>
    </location>
    <ligand>
        <name>FMN</name>
        <dbReference type="ChEBI" id="CHEBI:58210"/>
    </ligand>
</feature>
<dbReference type="InterPro" id="IPR003382">
    <property type="entry name" value="Flavoprotein"/>
</dbReference>
<dbReference type="OrthoDB" id="9781577at2"/>
<comment type="caution">
    <text evidence="7">Lacks conserved residue(s) required for the propagation of feature annotation.</text>
</comment>
<gene>
    <name evidence="7" type="primary">ubiX</name>
    <name evidence="9" type="ORF">WM40_21605</name>
</gene>
<feature type="binding site" evidence="7">
    <location>
        <position position="35"/>
    </location>
    <ligand>
        <name>FMN</name>
        <dbReference type="ChEBI" id="CHEBI:58210"/>
    </ligand>
</feature>
<protein>
    <recommendedName>
        <fullName evidence="7">Flavin prenyltransferase UbiX</fullName>
        <ecNumber evidence="7">2.5.1.129</ecNumber>
    </recommendedName>
</protein>
<keyword evidence="4 7" id="KW-0808">Transferase</keyword>
<dbReference type="PATRIC" id="fig|28092.6.peg.5085"/>
<sequence length="197" mass="21364">MRLIVGMTGATGAPVAVKVLEALQLLRVETHLIMSQWGSVTLQTECGQSVQDVRALASVVHDARNLAAPVSSGSFRHDGMLVVPCSTKSLASIRIGLSDNLITRAADVTLKERRKLVLAVRETPFNSIHLENMLALSNMGVTIYPLMPAYYLLPTSMDDVNTQMAARLLDQFGLVHPDIRRWDGLKPNGATTADGTE</sequence>
<evidence type="ECO:0000256" key="7">
    <source>
        <dbReference type="HAMAP-Rule" id="MF_01984"/>
    </source>
</evidence>
<evidence type="ECO:0000313" key="10">
    <source>
        <dbReference type="Proteomes" id="UP000033618"/>
    </source>
</evidence>
<dbReference type="HAMAP" id="MF_01984">
    <property type="entry name" value="ubiX_pad"/>
    <property type="match status" value="1"/>
</dbReference>
<dbReference type="EMBL" id="LAQU01000034">
    <property type="protein sequence ID" value="KKB61706.1"/>
    <property type="molecule type" value="Genomic_DNA"/>
</dbReference>
<keyword evidence="3 7" id="KW-0288">FMN</keyword>